<accession>A0AAV5NNC7</accession>
<evidence type="ECO:0000313" key="6">
    <source>
        <dbReference type="EMBL" id="GLQ71697.1"/>
    </source>
</evidence>
<dbReference type="GO" id="GO:0015288">
    <property type="term" value="F:porin activity"/>
    <property type="evidence" value="ECO:0007669"/>
    <property type="project" value="InterPro"/>
</dbReference>
<dbReference type="Pfam" id="PF13609">
    <property type="entry name" value="Porin_4"/>
    <property type="match status" value="1"/>
</dbReference>
<evidence type="ECO:0000256" key="1">
    <source>
        <dbReference type="ARBA" id="ARBA00004571"/>
    </source>
</evidence>
<sequence>MKKTLVALAVMAVAGSANASIELYNKDGVTANLKGDIEVRYKKGFAKDGAKHSDAELTQEVDDADFAFDLRYAVNDDLQVGGFFEVQDTGSKTGDAYIGFYSASMGDIVFGRTATILDDLGIGSDYLFGVTSKVDNFDFSGDEVVKYTLDKGQFYGGIAFLQNKSADHEKLKDADSSHVDAKLGARFGDLDVQGFFGKTKGVKTGGDLTILALEGAYTIDALKLEASFSQGKLDESGSTVKTNIVGAAATYTMDAWTFGAGLSNSKADTDGADAVNNSFINAGYALTSNVTAYAEVGFTTAKDTEDKNGTGYGFGVKASF</sequence>
<dbReference type="Gene3D" id="2.40.160.10">
    <property type="entry name" value="Porin"/>
    <property type="match status" value="1"/>
</dbReference>
<evidence type="ECO:0000259" key="5">
    <source>
        <dbReference type="Pfam" id="PF13609"/>
    </source>
</evidence>
<evidence type="ECO:0000256" key="4">
    <source>
        <dbReference type="SAM" id="SignalP"/>
    </source>
</evidence>
<organism evidence="6 7">
    <name type="scientific">Vibrio penaeicida</name>
    <dbReference type="NCBI Taxonomy" id="104609"/>
    <lineage>
        <taxon>Bacteria</taxon>
        <taxon>Pseudomonadati</taxon>
        <taxon>Pseudomonadota</taxon>
        <taxon>Gammaproteobacteria</taxon>
        <taxon>Vibrionales</taxon>
        <taxon>Vibrionaceae</taxon>
        <taxon>Vibrio</taxon>
    </lineage>
</organism>
<name>A0AAV5NNC7_9VIBR</name>
<keyword evidence="2 4" id="KW-0732">Signal</keyword>
<dbReference type="AlphaFoldDB" id="A0AAV5NNC7"/>
<feature type="signal peptide" evidence="4">
    <location>
        <begin position="1"/>
        <end position="19"/>
    </location>
</feature>
<evidence type="ECO:0000256" key="3">
    <source>
        <dbReference type="ARBA" id="ARBA00023136"/>
    </source>
</evidence>
<dbReference type="InterPro" id="IPR023614">
    <property type="entry name" value="Porin_dom_sf"/>
</dbReference>
<dbReference type="Proteomes" id="UP001156690">
    <property type="component" value="Unassembled WGS sequence"/>
</dbReference>
<keyword evidence="3" id="KW-0472">Membrane</keyword>
<proteinExistence type="predicted"/>
<comment type="subcellular location">
    <subcellularLocation>
        <location evidence="1">Cell outer membrane</location>
        <topology evidence="1">Multi-pass membrane protein</topology>
    </subcellularLocation>
</comment>
<dbReference type="SUPFAM" id="SSF56935">
    <property type="entry name" value="Porins"/>
    <property type="match status" value="1"/>
</dbReference>
<dbReference type="EMBL" id="BSNX01000008">
    <property type="protein sequence ID" value="GLQ71697.1"/>
    <property type="molecule type" value="Genomic_DNA"/>
</dbReference>
<feature type="domain" description="Porin" evidence="5">
    <location>
        <begin position="7"/>
        <end position="303"/>
    </location>
</feature>
<evidence type="ECO:0000313" key="7">
    <source>
        <dbReference type="Proteomes" id="UP001156690"/>
    </source>
</evidence>
<dbReference type="InterPro" id="IPR033900">
    <property type="entry name" value="Gram_neg_porin_domain"/>
</dbReference>
<gene>
    <name evidence="6" type="ORF">GCM10007932_10570</name>
</gene>
<dbReference type="PANTHER" id="PTHR34501">
    <property type="entry name" value="PROTEIN YDDL-RELATED"/>
    <property type="match status" value="1"/>
</dbReference>
<protein>
    <submittedName>
        <fullName evidence="6">Outer membrane protein</fullName>
    </submittedName>
</protein>
<keyword evidence="7" id="KW-1185">Reference proteome</keyword>
<dbReference type="PANTHER" id="PTHR34501:SF2">
    <property type="entry name" value="OUTER MEMBRANE PORIN F-RELATED"/>
    <property type="match status" value="1"/>
</dbReference>
<dbReference type="InterPro" id="IPR050298">
    <property type="entry name" value="Gram-neg_bact_OMP"/>
</dbReference>
<reference evidence="7" key="1">
    <citation type="journal article" date="2019" name="Int. J. Syst. Evol. Microbiol.">
        <title>The Global Catalogue of Microorganisms (GCM) 10K type strain sequencing project: providing services to taxonomists for standard genome sequencing and annotation.</title>
        <authorList>
            <consortium name="The Broad Institute Genomics Platform"/>
            <consortium name="The Broad Institute Genome Sequencing Center for Infectious Disease"/>
            <person name="Wu L."/>
            <person name="Ma J."/>
        </authorList>
    </citation>
    <scope>NUCLEOTIDE SEQUENCE [LARGE SCALE GENOMIC DNA]</scope>
    <source>
        <strain evidence="7">NBRC 15640</strain>
    </source>
</reference>
<evidence type="ECO:0000256" key="2">
    <source>
        <dbReference type="ARBA" id="ARBA00022729"/>
    </source>
</evidence>
<dbReference type="GO" id="GO:0009279">
    <property type="term" value="C:cell outer membrane"/>
    <property type="evidence" value="ECO:0007669"/>
    <property type="project" value="UniProtKB-SubCell"/>
</dbReference>
<dbReference type="RefSeq" id="WP_126608169.1">
    <property type="nucleotide sequence ID" value="NZ_AP025144.1"/>
</dbReference>
<comment type="caution">
    <text evidence="6">The sequence shown here is derived from an EMBL/GenBank/DDBJ whole genome shotgun (WGS) entry which is preliminary data.</text>
</comment>
<feature type="chain" id="PRO_5043349510" evidence="4">
    <location>
        <begin position="20"/>
        <end position="320"/>
    </location>
</feature>